<keyword evidence="3" id="KW-1185">Reference proteome</keyword>
<evidence type="ECO:0000256" key="1">
    <source>
        <dbReference type="SAM" id="MobiDB-lite"/>
    </source>
</evidence>
<name>A0A6S7FPL9_PARCT</name>
<organism evidence="2 3">
    <name type="scientific">Paramuricea clavata</name>
    <name type="common">Red gorgonian</name>
    <name type="synonym">Violescent sea-whip</name>
    <dbReference type="NCBI Taxonomy" id="317549"/>
    <lineage>
        <taxon>Eukaryota</taxon>
        <taxon>Metazoa</taxon>
        <taxon>Cnidaria</taxon>
        <taxon>Anthozoa</taxon>
        <taxon>Octocorallia</taxon>
        <taxon>Malacalcyonacea</taxon>
        <taxon>Plexauridae</taxon>
        <taxon>Paramuricea</taxon>
    </lineage>
</organism>
<dbReference type="Gene3D" id="2.130.10.10">
    <property type="entry name" value="YVTN repeat-like/Quinoprotein amine dehydrogenase"/>
    <property type="match status" value="1"/>
</dbReference>
<dbReference type="InterPro" id="IPR036322">
    <property type="entry name" value="WD40_repeat_dom_sf"/>
</dbReference>
<dbReference type="Proteomes" id="UP001152795">
    <property type="component" value="Unassembled WGS sequence"/>
</dbReference>
<evidence type="ECO:0000313" key="3">
    <source>
        <dbReference type="Proteomes" id="UP001152795"/>
    </source>
</evidence>
<dbReference type="InterPro" id="IPR001680">
    <property type="entry name" value="WD40_rpt"/>
</dbReference>
<evidence type="ECO:0000313" key="2">
    <source>
        <dbReference type="EMBL" id="CAB3981834.1"/>
    </source>
</evidence>
<feature type="non-terminal residue" evidence="2">
    <location>
        <position position="1"/>
    </location>
</feature>
<dbReference type="InterPro" id="IPR019775">
    <property type="entry name" value="WD40_repeat_CS"/>
</dbReference>
<dbReference type="PROSITE" id="PS50294">
    <property type="entry name" value="WD_REPEATS_REGION"/>
    <property type="match status" value="2"/>
</dbReference>
<dbReference type="PANTHER" id="PTHR44566:SF1">
    <property type="entry name" value="WD REPEAT-CONTAINING PROTEIN 25"/>
    <property type="match status" value="1"/>
</dbReference>
<dbReference type="SUPFAM" id="SSF50978">
    <property type="entry name" value="WD40 repeat-like"/>
    <property type="match status" value="1"/>
</dbReference>
<dbReference type="OrthoDB" id="256303at2759"/>
<dbReference type="EMBL" id="CACRXK020000433">
    <property type="protein sequence ID" value="CAB3981834.1"/>
    <property type="molecule type" value="Genomic_DNA"/>
</dbReference>
<proteinExistence type="predicted"/>
<sequence length="338" mass="37576">MMNAIVASYASSDSDDEIHSGQDSMWSVHNTQPGHESIRSVQNLQQHNQDEGVLSLVDSTISAQDSQQRNYSQEENKVKLPVLSKKCLSLHTSQSVRDIPVLVNDNSQHTGSIMIVNQGVMKIKGTKRTSAGIEPQQNSNITTLGNFVPCVKKDTVMPYIPKAKRTKHANKQQSTDGISSNDFLNLPSLVFKKAKLFANKNISRYYAPKRRVIHFDAHQGCINRISWNPCFQDFLLSASMDGVVKIWNVETTPSCVQQVSSHTQAVKDAKWNKDGVNVLSGGYDKFSRITDVNAGKEVCTNKHNSFVTCVVYHPSDANVYLSGTSNDGIFAWDIRTQQ</sequence>
<dbReference type="Pfam" id="PF00400">
    <property type="entry name" value="WD40"/>
    <property type="match status" value="3"/>
</dbReference>
<dbReference type="PANTHER" id="PTHR44566">
    <property type="entry name" value="TRANSDUCIN/WD40 REPEAT-LIKE SUPERFAMILY PROTEIN"/>
    <property type="match status" value="1"/>
</dbReference>
<feature type="region of interest" description="Disordered" evidence="1">
    <location>
        <begin position="1"/>
        <end position="22"/>
    </location>
</feature>
<comment type="caution">
    <text evidence="2">The sequence shown here is derived from an EMBL/GenBank/DDBJ whole genome shotgun (WGS) entry which is preliminary data.</text>
</comment>
<dbReference type="InterPro" id="IPR015943">
    <property type="entry name" value="WD40/YVTN_repeat-like_dom_sf"/>
</dbReference>
<reference evidence="2" key="1">
    <citation type="submission" date="2020-04" db="EMBL/GenBank/DDBJ databases">
        <authorList>
            <person name="Alioto T."/>
            <person name="Alioto T."/>
            <person name="Gomez Garrido J."/>
        </authorList>
    </citation>
    <scope>NUCLEOTIDE SEQUENCE</scope>
    <source>
        <strain evidence="2">A484AB</strain>
    </source>
</reference>
<dbReference type="SMART" id="SM00320">
    <property type="entry name" value="WD40"/>
    <property type="match status" value="3"/>
</dbReference>
<dbReference type="AlphaFoldDB" id="A0A6S7FPL9"/>
<dbReference type="PROSITE" id="PS00678">
    <property type="entry name" value="WD_REPEATS_1"/>
    <property type="match status" value="1"/>
</dbReference>
<protein>
    <submittedName>
        <fullName evidence="2">WD repeat-containing 25 isoform X1</fullName>
    </submittedName>
</protein>
<accession>A0A6S7FPL9</accession>
<gene>
    <name evidence="2" type="ORF">PACLA_8A000027</name>
</gene>
<dbReference type="InterPro" id="IPR053053">
    <property type="entry name" value="WD_repeat_protein"/>
</dbReference>
<dbReference type="PROSITE" id="PS50082">
    <property type="entry name" value="WD_REPEATS_2"/>
    <property type="match status" value="3"/>
</dbReference>